<evidence type="ECO:0000256" key="1">
    <source>
        <dbReference type="SAM" id="Coils"/>
    </source>
</evidence>
<evidence type="ECO:0000313" key="4">
    <source>
        <dbReference type="EMBL" id="CAL4792612.1"/>
    </source>
</evidence>
<dbReference type="EMBL" id="CAMXCT020003598">
    <property type="protein sequence ID" value="CAL1158675.1"/>
    <property type="molecule type" value="Genomic_DNA"/>
</dbReference>
<dbReference type="EMBL" id="CAMXCT030003598">
    <property type="protein sequence ID" value="CAL4792612.1"/>
    <property type="molecule type" value="Genomic_DNA"/>
</dbReference>
<reference evidence="3" key="1">
    <citation type="submission" date="2022-10" db="EMBL/GenBank/DDBJ databases">
        <authorList>
            <person name="Chen Y."/>
            <person name="Dougan E. K."/>
            <person name="Chan C."/>
            <person name="Rhodes N."/>
            <person name="Thang M."/>
        </authorList>
    </citation>
    <scope>NUCLEOTIDE SEQUENCE</scope>
</reference>
<name>A0A9P1D7N4_9DINO</name>
<feature type="coiled-coil region" evidence="1">
    <location>
        <begin position="102"/>
        <end position="136"/>
    </location>
</feature>
<sequence length="206" mass="22889">MLKTCPSSCDSAAPAGAAPAKEFDQPSPARQQPAKPRNVSRNLKEEQQRQQEEIKRRAEQLRRERQNKTRRGAAATAAEIPVSTTTTTATVTTTTTTTTTRAAAELAEAERVEAERVKATEKVEEIQIEAKAKDAEPEALKPWQMPAPSDVDDETFKCMREKFEIARQLDDANAREQSVRERAEAANGRASASEQRHRDCLKDLSE</sequence>
<dbReference type="AlphaFoldDB" id="A0A9P1D7N4"/>
<gene>
    <name evidence="3" type="ORF">C1SCF055_LOCUS31035</name>
</gene>
<keyword evidence="1" id="KW-0175">Coiled coil</keyword>
<evidence type="ECO:0000313" key="5">
    <source>
        <dbReference type="Proteomes" id="UP001152797"/>
    </source>
</evidence>
<protein>
    <submittedName>
        <fullName evidence="3">Uncharacterized protein</fullName>
    </submittedName>
</protein>
<dbReference type="EMBL" id="CAMXCT010003598">
    <property type="protein sequence ID" value="CAI4005300.1"/>
    <property type="molecule type" value="Genomic_DNA"/>
</dbReference>
<dbReference type="OrthoDB" id="10676259at2759"/>
<feature type="compositionally biased region" description="Basic and acidic residues" evidence="2">
    <location>
        <begin position="42"/>
        <end position="67"/>
    </location>
</feature>
<reference evidence="4 5" key="2">
    <citation type="submission" date="2024-05" db="EMBL/GenBank/DDBJ databases">
        <authorList>
            <person name="Chen Y."/>
            <person name="Shah S."/>
            <person name="Dougan E. K."/>
            <person name="Thang M."/>
            <person name="Chan C."/>
        </authorList>
    </citation>
    <scope>NUCLEOTIDE SEQUENCE [LARGE SCALE GENOMIC DNA]</scope>
</reference>
<feature type="region of interest" description="Disordered" evidence="2">
    <location>
        <begin position="169"/>
        <end position="206"/>
    </location>
</feature>
<feature type="compositionally biased region" description="Low complexity" evidence="2">
    <location>
        <begin position="76"/>
        <end position="97"/>
    </location>
</feature>
<keyword evidence="5" id="KW-1185">Reference proteome</keyword>
<accession>A0A9P1D7N4</accession>
<evidence type="ECO:0000313" key="3">
    <source>
        <dbReference type="EMBL" id="CAI4005300.1"/>
    </source>
</evidence>
<feature type="compositionally biased region" description="Basic and acidic residues" evidence="2">
    <location>
        <begin position="194"/>
        <end position="206"/>
    </location>
</feature>
<comment type="caution">
    <text evidence="3">The sequence shown here is derived from an EMBL/GenBank/DDBJ whole genome shotgun (WGS) entry which is preliminary data.</text>
</comment>
<feature type="region of interest" description="Disordered" evidence="2">
    <location>
        <begin position="1"/>
        <end position="97"/>
    </location>
</feature>
<feature type="compositionally biased region" description="Basic and acidic residues" evidence="2">
    <location>
        <begin position="169"/>
        <end position="184"/>
    </location>
</feature>
<dbReference type="Proteomes" id="UP001152797">
    <property type="component" value="Unassembled WGS sequence"/>
</dbReference>
<feature type="compositionally biased region" description="Polar residues" evidence="2">
    <location>
        <begin position="1"/>
        <end position="10"/>
    </location>
</feature>
<organism evidence="3">
    <name type="scientific">Cladocopium goreaui</name>
    <dbReference type="NCBI Taxonomy" id="2562237"/>
    <lineage>
        <taxon>Eukaryota</taxon>
        <taxon>Sar</taxon>
        <taxon>Alveolata</taxon>
        <taxon>Dinophyceae</taxon>
        <taxon>Suessiales</taxon>
        <taxon>Symbiodiniaceae</taxon>
        <taxon>Cladocopium</taxon>
    </lineage>
</organism>
<feature type="non-terminal residue" evidence="3">
    <location>
        <position position="206"/>
    </location>
</feature>
<proteinExistence type="predicted"/>
<evidence type="ECO:0000256" key="2">
    <source>
        <dbReference type="SAM" id="MobiDB-lite"/>
    </source>
</evidence>